<dbReference type="PIRSF" id="PIRSF001220">
    <property type="entry name" value="L-ASNase_gatD"/>
    <property type="match status" value="1"/>
</dbReference>
<dbReference type="Gene3D" id="3.40.50.40">
    <property type="match status" value="1"/>
</dbReference>
<dbReference type="KEGG" id="shi:Shel_05280"/>
<evidence type="ECO:0000256" key="4">
    <source>
        <dbReference type="ARBA" id="ARBA00049366"/>
    </source>
</evidence>
<feature type="domain" description="L-asparaginase N-terminal" evidence="9">
    <location>
        <begin position="3"/>
        <end position="190"/>
    </location>
</feature>
<dbReference type="InterPro" id="IPR027474">
    <property type="entry name" value="L-asparaginase_N"/>
</dbReference>
<dbReference type="FunFam" id="3.40.50.40:FF:000001">
    <property type="entry name" value="L-asparaginase 1"/>
    <property type="match status" value="1"/>
</dbReference>
<evidence type="ECO:0000256" key="5">
    <source>
        <dbReference type="PIRSR" id="PIRSR001220-1"/>
    </source>
</evidence>
<dbReference type="Pfam" id="PF00710">
    <property type="entry name" value="Asparaginase"/>
    <property type="match status" value="1"/>
</dbReference>
<gene>
    <name evidence="11" type="ordered locus">Shel_05280</name>
</gene>
<dbReference type="FunFam" id="3.40.50.1170:FF:000001">
    <property type="entry name" value="L-asparaginase 2"/>
    <property type="match status" value="1"/>
</dbReference>
<dbReference type="PIRSF" id="PIRSF500176">
    <property type="entry name" value="L_ASNase"/>
    <property type="match status" value="1"/>
</dbReference>
<keyword evidence="3" id="KW-0378">Hydrolase</keyword>
<dbReference type="PRINTS" id="PR00139">
    <property type="entry name" value="ASNGLNASE"/>
</dbReference>
<dbReference type="InterPro" id="IPR041725">
    <property type="entry name" value="L-asparaginase_I"/>
</dbReference>
<evidence type="ECO:0000256" key="3">
    <source>
        <dbReference type="ARBA" id="ARBA00022801"/>
    </source>
</evidence>
<dbReference type="NCBIfam" id="NF006998">
    <property type="entry name" value="PRK09461.1"/>
    <property type="match status" value="1"/>
</dbReference>
<dbReference type="PROSITE" id="PS51732">
    <property type="entry name" value="ASN_GLN_ASE_3"/>
    <property type="match status" value="1"/>
</dbReference>
<accession>C7N366</accession>
<dbReference type="SMART" id="SM00870">
    <property type="entry name" value="Asparaginase"/>
    <property type="match status" value="1"/>
</dbReference>
<evidence type="ECO:0000256" key="7">
    <source>
        <dbReference type="PROSITE-ProRule" id="PRU10099"/>
    </source>
</evidence>
<name>C7N366_SLAHD</name>
<dbReference type="EC" id="3.5.1.1" evidence="2"/>
<dbReference type="GO" id="GO:0009066">
    <property type="term" value="P:aspartate family amino acid metabolic process"/>
    <property type="evidence" value="ECO:0007669"/>
    <property type="project" value="UniProtKB-ARBA"/>
</dbReference>
<evidence type="ECO:0000313" key="12">
    <source>
        <dbReference type="Proteomes" id="UP000002026"/>
    </source>
</evidence>
<feature type="binding site" evidence="6">
    <location>
        <begin position="89"/>
        <end position="90"/>
    </location>
    <ligand>
        <name>substrate</name>
    </ligand>
</feature>
<evidence type="ECO:0000259" key="10">
    <source>
        <dbReference type="Pfam" id="PF17763"/>
    </source>
</evidence>
<dbReference type="EMBL" id="CP001684">
    <property type="protein sequence ID" value="ACV21587.1"/>
    <property type="molecule type" value="Genomic_DNA"/>
</dbReference>
<dbReference type="InterPro" id="IPR027473">
    <property type="entry name" value="L-asparaginase_C"/>
</dbReference>
<dbReference type="HOGENOM" id="CLU_019134_2_3_11"/>
<dbReference type="InterPro" id="IPR027475">
    <property type="entry name" value="Asparaginase/glutaminase_AS2"/>
</dbReference>
<dbReference type="InterPro" id="IPR037152">
    <property type="entry name" value="L-asparaginase_N_sf"/>
</dbReference>
<dbReference type="SFLD" id="SFLDS00057">
    <property type="entry name" value="Glutaminase/Asparaginase"/>
    <property type="match status" value="1"/>
</dbReference>
<dbReference type="RefSeq" id="WP_012797692.1">
    <property type="nucleotide sequence ID" value="NC_013165.1"/>
</dbReference>
<dbReference type="PROSITE" id="PS00917">
    <property type="entry name" value="ASN_GLN_ASE_2"/>
    <property type="match status" value="1"/>
</dbReference>
<evidence type="ECO:0000259" key="9">
    <source>
        <dbReference type="Pfam" id="PF00710"/>
    </source>
</evidence>
<feature type="active site" evidence="8">
    <location>
        <position position="89"/>
    </location>
</feature>
<comment type="similarity">
    <text evidence="1">Belongs to the asparaginase 1 family.</text>
</comment>
<dbReference type="SUPFAM" id="SSF53774">
    <property type="entry name" value="Glutaminase/Asparaginase"/>
    <property type="match status" value="1"/>
</dbReference>
<protein>
    <recommendedName>
        <fullName evidence="2">asparaginase</fullName>
        <ecNumber evidence="2">3.5.1.1</ecNumber>
    </recommendedName>
</protein>
<dbReference type="GO" id="GO:0004067">
    <property type="term" value="F:asparaginase activity"/>
    <property type="evidence" value="ECO:0007669"/>
    <property type="project" value="UniProtKB-UniRule"/>
</dbReference>
<evidence type="ECO:0000256" key="8">
    <source>
        <dbReference type="PROSITE-ProRule" id="PRU10100"/>
    </source>
</evidence>
<dbReference type="InterPro" id="IPR036152">
    <property type="entry name" value="Asp/glu_Ase-like_sf"/>
</dbReference>
<feature type="active site" description="O-isoaspartyl threonine intermediate" evidence="5">
    <location>
        <position position="12"/>
    </location>
</feature>
<dbReference type="AlphaFoldDB" id="C7N366"/>
<dbReference type="InterPro" id="IPR006033">
    <property type="entry name" value="AsnA_fam"/>
</dbReference>
<evidence type="ECO:0000313" key="11">
    <source>
        <dbReference type="EMBL" id="ACV21587.1"/>
    </source>
</evidence>
<dbReference type="CDD" id="cd08963">
    <property type="entry name" value="L-asparaginase_I"/>
    <property type="match status" value="1"/>
</dbReference>
<dbReference type="Proteomes" id="UP000002026">
    <property type="component" value="Chromosome"/>
</dbReference>
<keyword evidence="12" id="KW-1185">Reference proteome</keyword>
<feature type="active site" evidence="7">
    <location>
        <position position="12"/>
    </location>
</feature>
<dbReference type="PANTHER" id="PTHR11707">
    <property type="entry name" value="L-ASPARAGINASE"/>
    <property type="match status" value="1"/>
</dbReference>
<feature type="domain" description="Asparaginase/glutaminase C-terminal" evidence="10">
    <location>
        <begin position="210"/>
        <end position="325"/>
    </location>
</feature>
<dbReference type="PANTHER" id="PTHR11707:SF28">
    <property type="entry name" value="60 KDA LYSOPHOSPHOLIPASE"/>
    <property type="match status" value="1"/>
</dbReference>
<dbReference type="eggNOG" id="COG0252">
    <property type="taxonomic scope" value="Bacteria"/>
</dbReference>
<evidence type="ECO:0000256" key="6">
    <source>
        <dbReference type="PIRSR" id="PIRSR001220-2"/>
    </source>
</evidence>
<sequence>MKNILIIYTGGTIGMVRTPNGYAPQSGYFLSELEAIPALRSPEMPRWELHEMSPLLDSSNMTVKEWNEVAQLIYDNYGAYDGFVVLHGTDTMAYTASALSFMLENLAKPVVLTGSQIPLCEVRSDGADNLITSLLIAADDRVHEVCLYFGGNLMRGNRTTKYSADGLAAFHSPNFPPLAEAGITIRYNPTALRPEPEGDLRLQLMENVPIGVIKVFPGIQFSLFEQIMTEKLRGIVIETFGAGNIPGDGSALLPIIRRAFENGTVLTVCSQCPQGAVSLGAYEASSSLKGAGAVSGLDMTTEAAVAKLYYLFSCGYDKDTVKQMMGCDLRGEMTV</sequence>
<dbReference type="NCBIfam" id="TIGR00519">
    <property type="entry name" value="asnASE_I"/>
    <property type="match status" value="1"/>
</dbReference>
<evidence type="ECO:0000256" key="2">
    <source>
        <dbReference type="ARBA" id="ARBA00012920"/>
    </source>
</evidence>
<evidence type="ECO:0000256" key="1">
    <source>
        <dbReference type="ARBA" id="ARBA00010518"/>
    </source>
</evidence>
<dbReference type="Gene3D" id="3.40.50.1170">
    <property type="entry name" value="L-asparaginase, N-terminal domain"/>
    <property type="match status" value="1"/>
</dbReference>
<reference evidence="11 12" key="1">
    <citation type="journal article" date="2009" name="Stand. Genomic Sci.">
        <title>Complete genome sequence of Slackia heliotrinireducens type strain (RHS 1).</title>
        <authorList>
            <person name="Pukall R."/>
            <person name="Lapidus A."/>
            <person name="Nolan M."/>
            <person name="Copeland A."/>
            <person name="Glavina Del Rio T."/>
            <person name="Lucas S."/>
            <person name="Chen F."/>
            <person name="Tice H."/>
            <person name="Cheng J.F."/>
            <person name="Chertkov O."/>
            <person name="Bruce D."/>
            <person name="Goodwin L."/>
            <person name="Kuske C."/>
            <person name="Brettin T."/>
            <person name="Detter J.C."/>
            <person name="Han C."/>
            <person name="Pitluck S."/>
            <person name="Pati A."/>
            <person name="Mavrommatis K."/>
            <person name="Ivanova N."/>
            <person name="Ovchinnikova G."/>
            <person name="Chen A."/>
            <person name="Palaniappan K."/>
            <person name="Schneider S."/>
            <person name="Rohde M."/>
            <person name="Chain P."/>
            <person name="D'haeseleer P."/>
            <person name="Goker M."/>
            <person name="Bristow J."/>
            <person name="Eisen J.A."/>
            <person name="Markowitz V."/>
            <person name="Kyrpides N.C."/>
            <person name="Klenk H.P."/>
            <person name="Hugenholtz P."/>
        </authorList>
    </citation>
    <scope>NUCLEOTIDE SEQUENCE [LARGE SCALE GENOMIC DNA]</scope>
    <source>
        <strain evidence="12">ATCC 29202 / DSM 20476 / NCTC 11029 / RHS 1</strain>
    </source>
</reference>
<dbReference type="InterPro" id="IPR020827">
    <property type="entry name" value="Asparaginase/glutaminase_AS1"/>
</dbReference>
<dbReference type="InterPro" id="IPR040919">
    <property type="entry name" value="Asparaginase_C"/>
</dbReference>
<dbReference type="STRING" id="471855.Shel_05280"/>
<feature type="binding site" evidence="6">
    <location>
        <position position="58"/>
    </location>
    <ligand>
        <name>substrate</name>
    </ligand>
</feature>
<comment type="catalytic activity">
    <reaction evidence="4">
        <text>L-asparagine + H2O = L-aspartate + NH4(+)</text>
        <dbReference type="Rhea" id="RHEA:21016"/>
        <dbReference type="ChEBI" id="CHEBI:15377"/>
        <dbReference type="ChEBI" id="CHEBI:28938"/>
        <dbReference type="ChEBI" id="CHEBI:29991"/>
        <dbReference type="ChEBI" id="CHEBI:58048"/>
        <dbReference type="EC" id="3.5.1.1"/>
    </reaction>
</comment>
<dbReference type="InterPro" id="IPR006034">
    <property type="entry name" value="Asparaginase/glutaminase-like"/>
</dbReference>
<dbReference type="PROSITE" id="PS00144">
    <property type="entry name" value="ASN_GLN_ASE_1"/>
    <property type="match status" value="1"/>
</dbReference>
<organism evidence="11 12">
    <name type="scientific">Slackia heliotrinireducens (strain ATCC 29202 / DSM 20476 / NCTC 11029 / RHS 1)</name>
    <name type="common">Peptococcus heliotrinreducens</name>
    <dbReference type="NCBI Taxonomy" id="471855"/>
    <lineage>
        <taxon>Bacteria</taxon>
        <taxon>Bacillati</taxon>
        <taxon>Actinomycetota</taxon>
        <taxon>Coriobacteriia</taxon>
        <taxon>Eggerthellales</taxon>
        <taxon>Eggerthellaceae</taxon>
        <taxon>Slackia</taxon>
    </lineage>
</organism>
<proteinExistence type="inferred from homology"/>
<dbReference type="Pfam" id="PF17763">
    <property type="entry name" value="Asparaginase_C"/>
    <property type="match status" value="1"/>
</dbReference>